<keyword evidence="2" id="KW-0812">Transmembrane</keyword>
<feature type="region of interest" description="Disordered" evidence="1">
    <location>
        <begin position="1"/>
        <end position="231"/>
    </location>
</feature>
<evidence type="ECO:0000313" key="5">
    <source>
        <dbReference type="Proteomes" id="UP000266841"/>
    </source>
</evidence>
<feature type="compositionally biased region" description="Basic and acidic residues" evidence="1">
    <location>
        <begin position="422"/>
        <end position="438"/>
    </location>
</feature>
<feature type="compositionally biased region" description="Basic residues" evidence="1">
    <location>
        <begin position="488"/>
        <end position="499"/>
    </location>
</feature>
<gene>
    <name evidence="4" type="ORF">THAOC_05943</name>
</gene>
<dbReference type="PANTHER" id="PTHR13018">
    <property type="entry name" value="PROBABLE MEMBRANE PROTEIN DUF221-RELATED"/>
    <property type="match status" value="1"/>
</dbReference>
<sequence length="985" mass="108267">PGAGPEQGDGEDGAYVDGDGYVLRPGHPQSRRGRATSGIDEGRDGAGTTGSLTRNGSVRVLGGLFDEETALAPLATRWRRNVEDLFPEDDEEEEGRRDEGGDGGEQDGSSGPTASRKGAADCSTAELGERGRVASLSEVGSSLGGASEGSNVTKDASKAGGGEEEARRLGAEEARRSGAVDDDKAGAATGPDETDPEAAASGQSLLSVEVPAWADVGSNGDEDDDAAEADDDVGELKYPSRLVSLCLPPGFHSWGTAVAYLASFLFLDKFFSGRWRPGGGGSGDESGGESGDEDGHDGFLRRLTRPGQGLSDGDAELLVAVRRARHLPPDTPRAVRLRRDLLPLRDGVRRRPSDILDEPDGVGDGLPEHHHQQPTRRRGGVASQPRLRLHHVPVPLRPPPPLGRVGGVHKASVRLSDERGRIVRPEADLPSKVPEQRHGRVRPAGIPERQEPEGRLREPLPGTDTARRDAHRHDQAGGSAGEEEGLHRQVRRRRRAVRVRKVEVPQTAGGVRRRTGCSRGEPEPALEYYRERIREADEAADAEFDAIVDRRQTFRNRCLLGPINLSPSSSQMNVTGPPTPRDLYNLFIPSKLRRLIANDEAEFFTGTGLVEFTSLSEKQFAIQGNLSGQPYFMLASNAPDPRDLLWCNISMDRKTIEQRRVVVQLVLIVGLLGWGTVVTVITNFANNLVRQIESANLLDDSIPASVLYGYLPTTLISLILLYLPSIFFELGKRVIRFKSLSRVDEFTLLWNTCYRLTNIFFTFFSASLIQAVQCFREDPNSFVKAFAAGILRQSSFLMNLMIVATGQETMLQLLQWRSLIKQGLFRPLQNLNAKSSRYIDWLNQCPPFEQGFLFGFYAPSLSYGLIIAILYSFLAPIMLGVGACFFWTANKVHTHNGVLLLKKFKGGIAFFFLATLLVYFVDKMIQNTFVVHSLNLPMSVARIHDQEEDERAQASHLDTSRNANYMYRQPELNHVNWDTSEALQQ</sequence>
<feature type="compositionally biased region" description="Basic and acidic residues" evidence="1">
    <location>
        <begin position="465"/>
        <end position="475"/>
    </location>
</feature>
<feature type="compositionally biased region" description="Acidic residues" evidence="1">
    <location>
        <begin position="220"/>
        <end position="231"/>
    </location>
</feature>
<feature type="domain" description="CSC1/OSCA1-like 7TM region" evidence="3">
    <location>
        <begin position="659"/>
        <end position="896"/>
    </location>
</feature>
<keyword evidence="5" id="KW-1185">Reference proteome</keyword>
<dbReference type="PANTHER" id="PTHR13018:SF5">
    <property type="entry name" value="RE44586P"/>
    <property type="match status" value="1"/>
</dbReference>
<feature type="compositionally biased region" description="Basic and acidic residues" evidence="1">
    <location>
        <begin position="448"/>
        <end position="458"/>
    </location>
</feature>
<keyword evidence="2" id="KW-0472">Membrane</keyword>
<feature type="transmembrane region" description="Helical" evidence="2">
    <location>
        <begin position="705"/>
        <end position="728"/>
    </location>
</feature>
<feature type="transmembrane region" description="Helical" evidence="2">
    <location>
        <begin position="904"/>
        <end position="921"/>
    </location>
</feature>
<dbReference type="GO" id="GO:0005227">
    <property type="term" value="F:calcium-activated cation channel activity"/>
    <property type="evidence" value="ECO:0007669"/>
    <property type="project" value="InterPro"/>
</dbReference>
<protein>
    <recommendedName>
        <fullName evidence="3">CSC1/OSCA1-like 7TM region domain-containing protein</fullName>
    </recommendedName>
</protein>
<reference evidence="4 5" key="1">
    <citation type="journal article" date="2012" name="Genome Biol.">
        <title>Genome and low-iron response of an oceanic diatom adapted to chronic iron limitation.</title>
        <authorList>
            <person name="Lommer M."/>
            <person name="Specht M."/>
            <person name="Roy A.S."/>
            <person name="Kraemer L."/>
            <person name="Andreson R."/>
            <person name="Gutowska M.A."/>
            <person name="Wolf J."/>
            <person name="Bergner S.V."/>
            <person name="Schilhabel M.B."/>
            <person name="Klostermeier U.C."/>
            <person name="Beiko R.G."/>
            <person name="Rosenstiel P."/>
            <person name="Hippler M."/>
            <person name="Laroche J."/>
        </authorList>
    </citation>
    <scope>NUCLEOTIDE SEQUENCE [LARGE SCALE GENOMIC DNA]</scope>
    <source>
        <strain evidence="4 5">CCMP1005</strain>
    </source>
</reference>
<feature type="non-terminal residue" evidence="4">
    <location>
        <position position="1"/>
    </location>
</feature>
<evidence type="ECO:0000256" key="1">
    <source>
        <dbReference type="SAM" id="MobiDB-lite"/>
    </source>
</evidence>
<organism evidence="4 5">
    <name type="scientific">Thalassiosira oceanica</name>
    <name type="common">Marine diatom</name>
    <dbReference type="NCBI Taxonomy" id="159749"/>
    <lineage>
        <taxon>Eukaryota</taxon>
        <taxon>Sar</taxon>
        <taxon>Stramenopiles</taxon>
        <taxon>Ochrophyta</taxon>
        <taxon>Bacillariophyta</taxon>
        <taxon>Coscinodiscophyceae</taxon>
        <taxon>Thalassiosirophycidae</taxon>
        <taxon>Thalassiosirales</taxon>
        <taxon>Thalassiosiraceae</taxon>
        <taxon>Thalassiosira</taxon>
    </lineage>
</organism>
<accession>K0T492</accession>
<feature type="transmembrane region" description="Helical" evidence="2">
    <location>
        <begin position="863"/>
        <end position="889"/>
    </location>
</feature>
<dbReference type="eggNOG" id="KOG1134">
    <property type="taxonomic scope" value="Eukaryota"/>
</dbReference>
<proteinExistence type="predicted"/>
<feature type="transmembrane region" description="Helical" evidence="2">
    <location>
        <begin position="661"/>
        <end position="685"/>
    </location>
</feature>
<dbReference type="Proteomes" id="UP000266841">
    <property type="component" value="Unassembled WGS sequence"/>
</dbReference>
<feature type="compositionally biased region" description="Acidic residues" evidence="1">
    <location>
        <begin position="286"/>
        <end position="295"/>
    </location>
</feature>
<feature type="region of interest" description="Disordered" evidence="1">
    <location>
        <begin position="278"/>
        <end position="308"/>
    </location>
</feature>
<evidence type="ECO:0000259" key="3">
    <source>
        <dbReference type="Pfam" id="PF02714"/>
    </source>
</evidence>
<dbReference type="InterPro" id="IPR003864">
    <property type="entry name" value="CSC1/OSCA1-like_7TM"/>
</dbReference>
<evidence type="ECO:0000256" key="2">
    <source>
        <dbReference type="SAM" id="Phobius"/>
    </source>
</evidence>
<dbReference type="GO" id="GO:0005886">
    <property type="term" value="C:plasma membrane"/>
    <property type="evidence" value="ECO:0007669"/>
    <property type="project" value="TreeGrafter"/>
</dbReference>
<dbReference type="InterPro" id="IPR045122">
    <property type="entry name" value="Csc1-like"/>
</dbReference>
<comment type="caution">
    <text evidence="4">The sequence shown here is derived from an EMBL/GenBank/DDBJ whole genome shotgun (WGS) entry which is preliminary data.</text>
</comment>
<dbReference type="Pfam" id="PF02714">
    <property type="entry name" value="RSN1_7TM"/>
    <property type="match status" value="1"/>
</dbReference>
<feature type="region of interest" description="Disordered" evidence="1">
    <location>
        <begin position="351"/>
        <end position="384"/>
    </location>
</feature>
<dbReference type="OrthoDB" id="41125at2759"/>
<evidence type="ECO:0000313" key="4">
    <source>
        <dbReference type="EMBL" id="EJK72520.1"/>
    </source>
</evidence>
<feature type="region of interest" description="Disordered" evidence="1">
    <location>
        <begin position="422"/>
        <end position="499"/>
    </location>
</feature>
<dbReference type="EMBL" id="AGNL01005705">
    <property type="protein sequence ID" value="EJK72520.1"/>
    <property type="molecule type" value="Genomic_DNA"/>
</dbReference>
<feature type="compositionally biased region" description="Basic and acidic residues" evidence="1">
    <location>
        <begin position="164"/>
        <end position="185"/>
    </location>
</feature>
<dbReference type="AlphaFoldDB" id="K0T492"/>
<keyword evidence="2" id="KW-1133">Transmembrane helix</keyword>
<name>K0T492_THAOC</name>